<organism evidence="1 2">
    <name type="scientific">Hypoxylon rubiginosum</name>
    <dbReference type="NCBI Taxonomy" id="110542"/>
    <lineage>
        <taxon>Eukaryota</taxon>
        <taxon>Fungi</taxon>
        <taxon>Dikarya</taxon>
        <taxon>Ascomycota</taxon>
        <taxon>Pezizomycotina</taxon>
        <taxon>Sordariomycetes</taxon>
        <taxon>Xylariomycetidae</taxon>
        <taxon>Xylariales</taxon>
        <taxon>Hypoxylaceae</taxon>
        <taxon>Hypoxylon</taxon>
    </lineage>
</organism>
<dbReference type="EMBL" id="MU393509">
    <property type="protein sequence ID" value="KAI4863182.1"/>
    <property type="molecule type" value="Genomic_DNA"/>
</dbReference>
<proteinExistence type="predicted"/>
<comment type="caution">
    <text evidence="1">The sequence shown here is derived from an EMBL/GenBank/DDBJ whole genome shotgun (WGS) entry which is preliminary data.</text>
</comment>
<dbReference type="Proteomes" id="UP001497700">
    <property type="component" value="Unassembled WGS sequence"/>
</dbReference>
<protein>
    <submittedName>
        <fullName evidence="1">Uncharacterized protein</fullName>
    </submittedName>
</protein>
<keyword evidence="2" id="KW-1185">Reference proteome</keyword>
<accession>A0ACB9YUU8</accession>
<sequence>MGFDILPFEIKHKILINAVELRSIRRAVRLRLVSRSWKDAVQLAMFDSDILNEAGFSSLEPSILLSEFVVYKALRTNSTMPVSAPVLVIRQAAEFVLNYHRGSVSEDAITKSIHDLFLQNSCFRDKRLGFPICQSYGKFGDPKAWDVTQAVLAIAAYNNDISLAKELLPQMRESKYLLYMHGSLKGHQEAAVLGCPVEVAAMRGNIEMTRIFLEYLEDVMTQKDRKNIHGSILWHAAQGNQISTVEIGLEKQWLKRHHFFKALESTTSLDILKRLLDVRKHCISPRRGNDGEMNSLAVRLRDQVLDAAARGDIPLMEYLARHSARYKPEDINKGKYDLPISRAAKAGRYDVVKYLIELDVGIVEKSIVAAAKHGSRRLVQLLLEKGTWNNASLSMALARALERENDSVVGLLIEYGVSLHWRLKYVSLSQAEIRGQETMATLIRERI</sequence>
<reference evidence="1 2" key="1">
    <citation type="journal article" date="2022" name="New Phytol.">
        <title>Ecological generalism drives hyperdiversity of secondary metabolite gene clusters in xylarialean endophytes.</title>
        <authorList>
            <person name="Franco M.E.E."/>
            <person name="Wisecaver J.H."/>
            <person name="Arnold A.E."/>
            <person name="Ju Y.M."/>
            <person name="Slot J.C."/>
            <person name="Ahrendt S."/>
            <person name="Moore L.P."/>
            <person name="Eastman K.E."/>
            <person name="Scott K."/>
            <person name="Konkel Z."/>
            <person name="Mondo S.J."/>
            <person name="Kuo A."/>
            <person name="Hayes R.D."/>
            <person name="Haridas S."/>
            <person name="Andreopoulos B."/>
            <person name="Riley R."/>
            <person name="LaButti K."/>
            <person name="Pangilinan J."/>
            <person name="Lipzen A."/>
            <person name="Amirebrahimi M."/>
            <person name="Yan J."/>
            <person name="Adam C."/>
            <person name="Keymanesh K."/>
            <person name="Ng V."/>
            <person name="Louie K."/>
            <person name="Northen T."/>
            <person name="Drula E."/>
            <person name="Henrissat B."/>
            <person name="Hsieh H.M."/>
            <person name="Youens-Clark K."/>
            <person name="Lutzoni F."/>
            <person name="Miadlikowska J."/>
            <person name="Eastwood D.C."/>
            <person name="Hamelin R.C."/>
            <person name="Grigoriev I.V."/>
            <person name="U'Ren J.M."/>
        </authorList>
    </citation>
    <scope>NUCLEOTIDE SEQUENCE [LARGE SCALE GENOMIC DNA]</scope>
    <source>
        <strain evidence="1 2">CBS 119005</strain>
    </source>
</reference>
<evidence type="ECO:0000313" key="2">
    <source>
        <dbReference type="Proteomes" id="UP001497700"/>
    </source>
</evidence>
<gene>
    <name evidence="1" type="ORF">F4820DRAFT_450249</name>
</gene>
<name>A0ACB9YUU8_9PEZI</name>
<evidence type="ECO:0000313" key="1">
    <source>
        <dbReference type="EMBL" id="KAI4863182.1"/>
    </source>
</evidence>